<dbReference type="EMBL" id="FNDJ01000016">
    <property type="protein sequence ID" value="SDK45118.1"/>
    <property type="molecule type" value="Genomic_DNA"/>
</dbReference>
<keyword evidence="5 7" id="KW-0408">Iron</keyword>
<dbReference type="GO" id="GO:0020037">
    <property type="term" value="F:heme binding"/>
    <property type="evidence" value="ECO:0007669"/>
    <property type="project" value="InterPro"/>
</dbReference>
<dbReference type="InterPro" id="IPR001128">
    <property type="entry name" value="Cyt_P450"/>
</dbReference>
<dbReference type="FunFam" id="1.10.630.10:FF:000018">
    <property type="entry name" value="Cytochrome P450 monooxygenase"/>
    <property type="match status" value="1"/>
</dbReference>
<gene>
    <name evidence="8" type="ORF">SAMN05421869_11630</name>
</gene>
<evidence type="ECO:0000256" key="7">
    <source>
        <dbReference type="RuleBase" id="RU000461"/>
    </source>
</evidence>
<dbReference type="AlphaFoldDB" id="A0A1G9C0D9"/>
<dbReference type="SUPFAM" id="SSF48264">
    <property type="entry name" value="Cytochrome P450"/>
    <property type="match status" value="1"/>
</dbReference>
<evidence type="ECO:0000256" key="1">
    <source>
        <dbReference type="ARBA" id="ARBA00010617"/>
    </source>
</evidence>
<evidence type="ECO:0000256" key="6">
    <source>
        <dbReference type="ARBA" id="ARBA00023033"/>
    </source>
</evidence>
<comment type="similarity">
    <text evidence="1 7">Belongs to the cytochrome P450 family.</text>
</comment>
<keyword evidence="9" id="KW-1185">Reference proteome</keyword>
<keyword evidence="4 7" id="KW-0560">Oxidoreductase</keyword>
<dbReference type="CDD" id="cd11078">
    <property type="entry name" value="CYP130-like"/>
    <property type="match status" value="1"/>
</dbReference>
<proteinExistence type="inferred from homology"/>
<evidence type="ECO:0000313" key="9">
    <source>
        <dbReference type="Proteomes" id="UP000199202"/>
    </source>
</evidence>
<keyword evidence="6 7" id="KW-0503">Monooxygenase</keyword>
<protein>
    <recommendedName>
        <fullName evidence="10">Cytochrome P450</fullName>
    </recommendedName>
</protein>
<evidence type="ECO:0000313" key="8">
    <source>
        <dbReference type="EMBL" id="SDK45118.1"/>
    </source>
</evidence>
<dbReference type="GO" id="GO:0005506">
    <property type="term" value="F:iron ion binding"/>
    <property type="evidence" value="ECO:0007669"/>
    <property type="project" value="InterPro"/>
</dbReference>
<evidence type="ECO:0000256" key="3">
    <source>
        <dbReference type="ARBA" id="ARBA00022723"/>
    </source>
</evidence>
<organism evidence="8 9">
    <name type="scientific">Nonomuraea jiangxiensis</name>
    <dbReference type="NCBI Taxonomy" id="633440"/>
    <lineage>
        <taxon>Bacteria</taxon>
        <taxon>Bacillati</taxon>
        <taxon>Actinomycetota</taxon>
        <taxon>Actinomycetes</taxon>
        <taxon>Streptosporangiales</taxon>
        <taxon>Streptosporangiaceae</taxon>
        <taxon>Nonomuraea</taxon>
    </lineage>
</organism>
<dbReference type="Pfam" id="PF00067">
    <property type="entry name" value="p450"/>
    <property type="match status" value="1"/>
</dbReference>
<evidence type="ECO:0000256" key="2">
    <source>
        <dbReference type="ARBA" id="ARBA00022617"/>
    </source>
</evidence>
<dbReference type="GO" id="GO:0008395">
    <property type="term" value="F:steroid hydroxylase activity"/>
    <property type="evidence" value="ECO:0007669"/>
    <property type="project" value="TreeGrafter"/>
</dbReference>
<accession>A0A1G9C0D9</accession>
<dbReference type="InterPro" id="IPR017972">
    <property type="entry name" value="Cyt_P450_CS"/>
</dbReference>
<dbReference type="InterPro" id="IPR036396">
    <property type="entry name" value="Cyt_P450_sf"/>
</dbReference>
<dbReference type="RefSeq" id="WP_245765410.1">
    <property type="nucleotide sequence ID" value="NZ_FNDJ01000016.1"/>
</dbReference>
<sequence>MSNVLIYNPYDYAMHENPYPTYALMRETAPIYRNEEVDFWALTRHADVYTAGRDHTTYSNSHGVSLELWSKDIAKRQSFIAMDPPDHTRFRALISRAFTPRRVAELGPRIRQITRHYLHAALDAGAEFDFIADFAQNIPADVISELVGVPAADRRQILHWSNESVHREEGSGAVTASAADATRKLQGYYQELTADRRAHPGDDLLSALIAAEIDGERLSDTDIRAVLLLLGVAGNESTTKILGNAWYQAARHPGQRSIAFRPGRIGDWVEETLRYDTSGQMLARLVTRDVEWHGTVVPAGSRLLLIFAAANHDPRVFPAPDTFDLDRDTTKAIAFGTGPHFCLGAALARLESRIVLEELVAAVHEDYEVGTPIRMHHPSIRGFRSLPTTIKPR</sequence>
<name>A0A1G9C0D9_9ACTN</name>
<dbReference type="PANTHER" id="PTHR46696:SF4">
    <property type="entry name" value="BIOTIN BIOSYNTHESIS CYTOCHROME P450"/>
    <property type="match status" value="1"/>
</dbReference>
<reference evidence="8 9" key="1">
    <citation type="submission" date="2016-10" db="EMBL/GenBank/DDBJ databases">
        <authorList>
            <person name="de Groot N.N."/>
        </authorList>
    </citation>
    <scope>NUCLEOTIDE SEQUENCE [LARGE SCALE GENOMIC DNA]</scope>
    <source>
        <strain evidence="8 9">CGMCC 4.6533</strain>
    </source>
</reference>
<dbReference type="PROSITE" id="PS00086">
    <property type="entry name" value="CYTOCHROME_P450"/>
    <property type="match status" value="1"/>
</dbReference>
<evidence type="ECO:0000256" key="5">
    <source>
        <dbReference type="ARBA" id="ARBA00023004"/>
    </source>
</evidence>
<evidence type="ECO:0008006" key="10">
    <source>
        <dbReference type="Google" id="ProtNLM"/>
    </source>
</evidence>
<dbReference type="GO" id="GO:0036199">
    <property type="term" value="F:cholest-4-en-3-one 26-monooxygenase activity"/>
    <property type="evidence" value="ECO:0007669"/>
    <property type="project" value="TreeGrafter"/>
</dbReference>
<dbReference type="Gene3D" id="1.10.630.10">
    <property type="entry name" value="Cytochrome P450"/>
    <property type="match status" value="1"/>
</dbReference>
<dbReference type="STRING" id="633440.SAMN05421869_11630"/>
<keyword evidence="3 7" id="KW-0479">Metal-binding</keyword>
<dbReference type="Proteomes" id="UP000199202">
    <property type="component" value="Unassembled WGS sequence"/>
</dbReference>
<dbReference type="InterPro" id="IPR002397">
    <property type="entry name" value="Cyt_P450_B"/>
</dbReference>
<keyword evidence="2 7" id="KW-0349">Heme</keyword>
<dbReference type="PRINTS" id="PR00359">
    <property type="entry name" value="BP450"/>
</dbReference>
<evidence type="ECO:0000256" key="4">
    <source>
        <dbReference type="ARBA" id="ARBA00023002"/>
    </source>
</evidence>
<dbReference type="PANTHER" id="PTHR46696">
    <property type="entry name" value="P450, PUTATIVE (EUROFUNG)-RELATED"/>
    <property type="match status" value="1"/>
</dbReference>
<dbReference type="GO" id="GO:0006707">
    <property type="term" value="P:cholesterol catabolic process"/>
    <property type="evidence" value="ECO:0007669"/>
    <property type="project" value="TreeGrafter"/>
</dbReference>